<dbReference type="RefSeq" id="WP_210307214.1">
    <property type="nucleotide sequence ID" value="NZ_JACHEU010000001.1"/>
</dbReference>
<reference evidence="1 2" key="1">
    <citation type="submission" date="2020-08" db="EMBL/GenBank/DDBJ databases">
        <title>Genomic Encyclopedia of Type Strains, Phase IV (KMG-IV): sequencing the most valuable type-strain genomes for metagenomic binning, comparative biology and taxonomic classification.</title>
        <authorList>
            <person name="Goeker M."/>
        </authorList>
    </citation>
    <scope>NUCLEOTIDE SEQUENCE [LARGE SCALE GENOMIC DNA]</scope>
    <source>
        <strain evidence="1 2">DSM 11099</strain>
    </source>
</reference>
<dbReference type="Proteomes" id="UP000533306">
    <property type="component" value="Unassembled WGS sequence"/>
</dbReference>
<dbReference type="AlphaFoldDB" id="A0A7W9VUN2"/>
<accession>A0A7W9VUN2</accession>
<dbReference type="EMBL" id="JACHEU010000001">
    <property type="protein sequence ID" value="MBB6011866.1"/>
    <property type="molecule type" value="Genomic_DNA"/>
</dbReference>
<sequence length="142" mass="15919">MAKRGIISSSKIRFSPPGVDVDTAQPHELLMREQFLFTQPYFFRFVACPFAGNTSTSLLDQTVSVTIPNVTPSPIVLLWPVDSDESIAWPRPRDETGGWATNWTVYHEVMSSTRLDVRFIKGLDSQRSPNGAYVVLMRNADA</sequence>
<organism evidence="1 2">
    <name type="scientific">Aquamicrobium lusatiense</name>
    <dbReference type="NCBI Taxonomy" id="89772"/>
    <lineage>
        <taxon>Bacteria</taxon>
        <taxon>Pseudomonadati</taxon>
        <taxon>Pseudomonadota</taxon>
        <taxon>Alphaproteobacteria</taxon>
        <taxon>Hyphomicrobiales</taxon>
        <taxon>Phyllobacteriaceae</taxon>
        <taxon>Aquamicrobium</taxon>
    </lineage>
</organism>
<name>A0A7W9VUN2_9HYPH</name>
<evidence type="ECO:0000313" key="2">
    <source>
        <dbReference type="Proteomes" id="UP000533306"/>
    </source>
</evidence>
<evidence type="ECO:0000313" key="1">
    <source>
        <dbReference type="EMBL" id="MBB6011866.1"/>
    </source>
</evidence>
<protein>
    <submittedName>
        <fullName evidence="1">Uncharacterized protein</fullName>
    </submittedName>
</protein>
<keyword evidence="2" id="KW-1185">Reference proteome</keyword>
<gene>
    <name evidence="1" type="ORF">HNR59_001211</name>
</gene>
<proteinExistence type="predicted"/>
<comment type="caution">
    <text evidence="1">The sequence shown here is derived from an EMBL/GenBank/DDBJ whole genome shotgun (WGS) entry which is preliminary data.</text>
</comment>